<gene>
    <name evidence="2" type="ORF">ILEXP_LOCUS16763</name>
</gene>
<dbReference type="EMBL" id="CAUOFW020001803">
    <property type="protein sequence ID" value="CAK9148779.1"/>
    <property type="molecule type" value="Genomic_DNA"/>
</dbReference>
<organism evidence="2 3">
    <name type="scientific">Ilex paraguariensis</name>
    <name type="common">yerba mate</name>
    <dbReference type="NCBI Taxonomy" id="185542"/>
    <lineage>
        <taxon>Eukaryota</taxon>
        <taxon>Viridiplantae</taxon>
        <taxon>Streptophyta</taxon>
        <taxon>Embryophyta</taxon>
        <taxon>Tracheophyta</taxon>
        <taxon>Spermatophyta</taxon>
        <taxon>Magnoliopsida</taxon>
        <taxon>eudicotyledons</taxon>
        <taxon>Gunneridae</taxon>
        <taxon>Pentapetalae</taxon>
        <taxon>asterids</taxon>
        <taxon>campanulids</taxon>
        <taxon>Aquifoliales</taxon>
        <taxon>Aquifoliaceae</taxon>
        <taxon>Ilex</taxon>
    </lineage>
</organism>
<dbReference type="Proteomes" id="UP001642360">
    <property type="component" value="Unassembled WGS sequence"/>
</dbReference>
<dbReference type="AlphaFoldDB" id="A0ABC8S0R5"/>
<evidence type="ECO:0000259" key="1">
    <source>
        <dbReference type="Pfam" id="PF01693"/>
    </source>
</evidence>
<evidence type="ECO:0000313" key="3">
    <source>
        <dbReference type="Proteomes" id="UP001642360"/>
    </source>
</evidence>
<feature type="domain" description="Ribonuclease H1 N-terminal" evidence="1">
    <location>
        <begin position="1"/>
        <end position="25"/>
    </location>
</feature>
<feature type="non-terminal residue" evidence="2">
    <location>
        <position position="80"/>
    </location>
</feature>
<feature type="non-terminal residue" evidence="2">
    <location>
        <position position="1"/>
    </location>
</feature>
<keyword evidence="3" id="KW-1185">Reference proteome</keyword>
<sequence>ECHFQVNRYPGALYKSYDVYNEAENTLHMSIVHDDNTQMVNLVCQVAVHPDPPLDNQIPDDEMVVATPIHVKENEGEQHN</sequence>
<evidence type="ECO:0000313" key="2">
    <source>
        <dbReference type="EMBL" id="CAK9148779.1"/>
    </source>
</evidence>
<protein>
    <recommendedName>
        <fullName evidence="1">Ribonuclease H1 N-terminal domain-containing protein</fullName>
    </recommendedName>
</protein>
<reference evidence="2 3" key="1">
    <citation type="submission" date="2024-02" db="EMBL/GenBank/DDBJ databases">
        <authorList>
            <person name="Vignale AGUSTIN F."/>
            <person name="Sosa J E."/>
            <person name="Modenutti C."/>
        </authorList>
    </citation>
    <scope>NUCLEOTIDE SEQUENCE [LARGE SCALE GENOMIC DNA]</scope>
</reference>
<proteinExistence type="predicted"/>
<accession>A0ABC8S0R5</accession>
<dbReference type="InterPro" id="IPR011320">
    <property type="entry name" value="RNase_H1_N"/>
</dbReference>
<dbReference type="Pfam" id="PF01693">
    <property type="entry name" value="Cauli_VI"/>
    <property type="match status" value="1"/>
</dbReference>
<name>A0ABC8S0R5_9AQUA</name>
<comment type="caution">
    <text evidence="2">The sequence shown here is derived from an EMBL/GenBank/DDBJ whole genome shotgun (WGS) entry which is preliminary data.</text>
</comment>